<dbReference type="InterPro" id="IPR016164">
    <property type="entry name" value="FAD-linked_Oxase-like_C"/>
</dbReference>
<feature type="domain" description="FAD-binding PCMH-type" evidence="5">
    <location>
        <begin position="79"/>
        <end position="256"/>
    </location>
</feature>
<dbReference type="Proteomes" id="UP000215459">
    <property type="component" value="Unassembled WGS sequence"/>
</dbReference>
<reference evidence="6 7" key="1">
    <citation type="submission" date="2017-07" db="EMBL/GenBank/DDBJ databases">
        <title>The genome sequence of Paludifilum halophilum highlights mechanisms for microbial adaptation to high salt environemnts.</title>
        <authorList>
            <person name="Belbahri L."/>
        </authorList>
    </citation>
    <scope>NUCLEOTIDE SEQUENCE [LARGE SCALE GENOMIC DNA]</scope>
    <source>
        <strain evidence="6 7">DSM 102817</strain>
    </source>
</reference>
<dbReference type="AlphaFoldDB" id="A0A235B5H8"/>
<evidence type="ECO:0000256" key="3">
    <source>
        <dbReference type="ARBA" id="ARBA00022827"/>
    </source>
</evidence>
<dbReference type="SUPFAM" id="SSF56176">
    <property type="entry name" value="FAD-binding/transporter-associated domain-like"/>
    <property type="match status" value="1"/>
</dbReference>
<proteinExistence type="predicted"/>
<dbReference type="OrthoDB" id="9767256at2"/>
<dbReference type="EMBL" id="NOWF01000006">
    <property type="protein sequence ID" value="OYD07556.1"/>
    <property type="molecule type" value="Genomic_DNA"/>
</dbReference>
<evidence type="ECO:0000259" key="5">
    <source>
        <dbReference type="PROSITE" id="PS51387"/>
    </source>
</evidence>
<dbReference type="InterPro" id="IPR006094">
    <property type="entry name" value="Oxid_FAD_bind_N"/>
</dbReference>
<keyword evidence="2" id="KW-0285">Flavoprotein</keyword>
<gene>
    <name evidence="6" type="ORF">CHM34_10970</name>
</gene>
<name>A0A235B5H8_9BACL</name>
<evidence type="ECO:0000313" key="6">
    <source>
        <dbReference type="EMBL" id="OYD07556.1"/>
    </source>
</evidence>
<accession>A0A235B5H8</accession>
<keyword evidence="3" id="KW-0274">FAD</keyword>
<dbReference type="GO" id="GO:0071949">
    <property type="term" value="F:FAD binding"/>
    <property type="evidence" value="ECO:0007669"/>
    <property type="project" value="InterPro"/>
</dbReference>
<dbReference type="InterPro" id="IPR004113">
    <property type="entry name" value="FAD-bd_oxidored_4_C"/>
</dbReference>
<organism evidence="6 7">
    <name type="scientific">Paludifilum halophilum</name>
    <dbReference type="NCBI Taxonomy" id="1642702"/>
    <lineage>
        <taxon>Bacteria</taxon>
        <taxon>Bacillati</taxon>
        <taxon>Bacillota</taxon>
        <taxon>Bacilli</taxon>
        <taxon>Bacillales</taxon>
        <taxon>Thermoactinomycetaceae</taxon>
        <taxon>Paludifilum</taxon>
    </lineage>
</organism>
<dbReference type="Pfam" id="PF01565">
    <property type="entry name" value="FAD_binding_4"/>
    <property type="match status" value="1"/>
</dbReference>
<comment type="cofactor">
    <cofactor evidence="1">
        <name>FAD</name>
        <dbReference type="ChEBI" id="CHEBI:57692"/>
    </cofactor>
</comment>
<dbReference type="Gene3D" id="1.10.45.10">
    <property type="entry name" value="Vanillyl-alcohol Oxidase, Chain A, domain 4"/>
    <property type="match status" value="1"/>
</dbReference>
<keyword evidence="4" id="KW-0560">Oxidoreductase</keyword>
<dbReference type="InterPro" id="IPR036318">
    <property type="entry name" value="FAD-bd_PCMH-like_sf"/>
</dbReference>
<dbReference type="PANTHER" id="PTHR42934">
    <property type="entry name" value="GLYCOLATE OXIDASE SUBUNIT GLCD"/>
    <property type="match status" value="1"/>
</dbReference>
<dbReference type="InterPro" id="IPR016171">
    <property type="entry name" value="Vanillyl_alc_oxidase_C-sub2"/>
</dbReference>
<comment type="caution">
    <text evidence="6">The sequence shown here is derived from an EMBL/GenBank/DDBJ whole genome shotgun (WGS) entry which is preliminary data.</text>
</comment>
<dbReference type="Pfam" id="PF02913">
    <property type="entry name" value="FAD-oxidase_C"/>
    <property type="match status" value="1"/>
</dbReference>
<evidence type="ECO:0000313" key="7">
    <source>
        <dbReference type="Proteomes" id="UP000215459"/>
    </source>
</evidence>
<dbReference type="SUPFAM" id="SSF55103">
    <property type="entry name" value="FAD-linked oxidases, C-terminal domain"/>
    <property type="match status" value="1"/>
</dbReference>
<dbReference type="InterPro" id="IPR016166">
    <property type="entry name" value="FAD-bd_PCMH"/>
</dbReference>
<dbReference type="Gene3D" id="3.30.70.2740">
    <property type="match status" value="1"/>
</dbReference>
<evidence type="ECO:0000256" key="4">
    <source>
        <dbReference type="ARBA" id="ARBA00023002"/>
    </source>
</evidence>
<dbReference type="PROSITE" id="PS51387">
    <property type="entry name" value="FAD_PCMH"/>
    <property type="match status" value="1"/>
</dbReference>
<sequence length="520" mass="56501">MGIHQRGEKERVVHTVELLDWAYRREKGEAVEDSVTEKKSGRSEKDPLVHSLLKILEEDAVLYRKEELIAYECDAYTVQRGVPRAVVFPGNTEEVSAVVRVLHQWGIPFIPRGAGTGLSGGATPRGGEVVISLARMNRLLDVDLPNRQAVVQPGYINLHLTQAVAGDGYYYAPDPSSQQACTIGGNVGENAGGAHCLKYGVTTNHILGLEMVLPDGEVVRIGGLPEEPGYDLLGLVIGSEGTLGIVTEITVRLMKQAEGVRTVRALFDRVEDASEAVSDLIASGIFPAALEMMDRLAIQGVERGTFPVGYPEDLGAVLIIEVDGIEAGLSDQVRRVVEVCQKRNVREVRPATSEAERKSWWANRKTAFGAMGTLSPDYLVQDGVIPRSRLPEVLSRVAEISREKGVRIANVFHAGDGNLHPLILFDAKVPGEQERAIAAGSAILKVCTEVGGSITGEHGVGLEKQEEMRYLFSDGEMDVFTRVRSVFNPKDLCNPGKIFPSPSKCGEVKRYSKEAAVQSK</sequence>
<dbReference type="InterPro" id="IPR051914">
    <property type="entry name" value="FAD-linked_OxidoTrans_Type4"/>
</dbReference>
<dbReference type="Gene3D" id="3.30.465.10">
    <property type="match status" value="1"/>
</dbReference>
<keyword evidence="7" id="KW-1185">Reference proteome</keyword>
<evidence type="ECO:0000256" key="1">
    <source>
        <dbReference type="ARBA" id="ARBA00001974"/>
    </source>
</evidence>
<dbReference type="GO" id="GO:0016491">
    <property type="term" value="F:oxidoreductase activity"/>
    <property type="evidence" value="ECO:0007669"/>
    <property type="project" value="UniProtKB-KW"/>
</dbReference>
<protein>
    <submittedName>
        <fullName evidence="6">FAD-binding oxidoreductase</fullName>
    </submittedName>
</protein>
<evidence type="ECO:0000256" key="2">
    <source>
        <dbReference type="ARBA" id="ARBA00022630"/>
    </source>
</evidence>
<dbReference type="InterPro" id="IPR016169">
    <property type="entry name" value="FAD-bd_PCMH_sub2"/>
</dbReference>
<dbReference type="PANTHER" id="PTHR42934:SF1">
    <property type="entry name" value="GLYCOLATE OXIDASE SUBUNIT GLCD"/>
    <property type="match status" value="1"/>
</dbReference>